<protein>
    <submittedName>
        <fullName evidence="4">Glycosyl transferase</fullName>
    </submittedName>
</protein>
<dbReference type="Pfam" id="PF02397">
    <property type="entry name" value="Bac_transf"/>
    <property type="match status" value="1"/>
</dbReference>
<evidence type="ECO:0000313" key="5">
    <source>
        <dbReference type="Proteomes" id="UP000222054"/>
    </source>
</evidence>
<feature type="domain" description="Bacterial sugar transferase" evidence="3">
    <location>
        <begin position="1"/>
        <end position="187"/>
    </location>
</feature>
<keyword evidence="2" id="KW-1133">Transmembrane helix</keyword>
<feature type="transmembrane region" description="Helical" evidence="2">
    <location>
        <begin position="6"/>
        <end position="29"/>
    </location>
</feature>
<reference evidence="4 5" key="1">
    <citation type="submission" date="2017-09" db="EMBL/GenBank/DDBJ databases">
        <title>Large-scale bioinformatics analysis of Bacillus genomes uncovers conserved roles of natural products in bacterial physiology.</title>
        <authorList>
            <consortium name="Agbiome Team Llc"/>
            <person name="Bleich R.M."/>
            <person name="Grubbs K.J."/>
            <person name="Santa Maria K.C."/>
            <person name="Allen S.E."/>
            <person name="Farag S."/>
            <person name="Shank E.A."/>
            <person name="Bowers A."/>
        </authorList>
    </citation>
    <scope>NUCLEOTIDE SEQUENCE [LARGE SCALE GENOMIC DNA]</scope>
    <source>
        <strain evidence="4 5">AFS053130</strain>
    </source>
</reference>
<dbReference type="PANTHER" id="PTHR30576">
    <property type="entry name" value="COLANIC BIOSYNTHESIS UDP-GLUCOSE LIPID CARRIER TRANSFERASE"/>
    <property type="match status" value="1"/>
</dbReference>
<keyword evidence="4" id="KW-0808">Transferase</keyword>
<sequence>MLDMIMGVGLLILFFPIMLVVGVLILIFNKRPILFLQQRTGQFNQKFTIIKFRTMERCDDSKVHQYTWDGQVPEDFVFKTPDSLQVTKLGAILRKYSLDELPQIINVIKGDMSFVGPRPEIMNITKFYNEVQRRRLVVKPGITGYAQIQGRSDINYGMKIKYDLYYVDHISVLFDFKIICKTFLQVLRGKGAY</sequence>
<comment type="caution">
    <text evidence="4">The sequence shown here is derived from an EMBL/GenBank/DDBJ whole genome shotgun (WGS) entry which is preliminary data.</text>
</comment>
<dbReference type="PANTHER" id="PTHR30576:SF0">
    <property type="entry name" value="UNDECAPRENYL-PHOSPHATE N-ACETYLGALACTOSAMINYL 1-PHOSPHATE TRANSFERASE-RELATED"/>
    <property type="match status" value="1"/>
</dbReference>
<dbReference type="EMBL" id="NUHO01000098">
    <property type="protein sequence ID" value="PGM89986.1"/>
    <property type="molecule type" value="Genomic_DNA"/>
</dbReference>
<proteinExistence type="inferred from homology"/>
<dbReference type="Proteomes" id="UP000222054">
    <property type="component" value="Unassembled WGS sequence"/>
</dbReference>
<dbReference type="AlphaFoldDB" id="A0A2B9DR75"/>
<gene>
    <name evidence="4" type="ORF">CN958_22790</name>
</gene>
<keyword evidence="2" id="KW-0812">Transmembrane</keyword>
<evidence type="ECO:0000256" key="1">
    <source>
        <dbReference type="ARBA" id="ARBA00006464"/>
    </source>
</evidence>
<comment type="similarity">
    <text evidence="1">Belongs to the bacterial sugar transferase family.</text>
</comment>
<dbReference type="InterPro" id="IPR003362">
    <property type="entry name" value="Bact_transf"/>
</dbReference>
<evidence type="ECO:0000313" key="4">
    <source>
        <dbReference type="EMBL" id="PGM89986.1"/>
    </source>
</evidence>
<dbReference type="GO" id="GO:0016780">
    <property type="term" value="F:phosphotransferase activity, for other substituted phosphate groups"/>
    <property type="evidence" value="ECO:0007669"/>
    <property type="project" value="TreeGrafter"/>
</dbReference>
<keyword evidence="2" id="KW-0472">Membrane</keyword>
<evidence type="ECO:0000256" key="2">
    <source>
        <dbReference type="SAM" id="Phobius"/>
    </source>
</evidence>
<accession>A0A2B9DR75</accession>
<name>A0A2B9DR75_BACCE</name>
<organism evidence="4 5">
    <name type="scientific">Bacillus cereus</name>
    <dbReference type="NCBI Taxonomy" id="1396"/>
    <lineage>
        <taxon>Bacteria</taxon>
        <taxon>Bacillati</taxon>
        <taxon>Bacillota</taxon>
        <taxon>Bacilli</taxon>
        <taxon>Bacillales</taxon>
        <taxon>Bacillaceae</taxon>
        <taxon>Bacillus</taxon>
        <taxon>Bacillus cereus group</taxon>
    </lineage>
</organism>
<evidence type="ECO:0000259" key="3">
    <source>
        <dbReference type="Pfam" id="PF02397"/>
    </source>
</evidence>